<dbReference type="FunFam" id="3.30.450.20:FF:000099">
    <property type="entry name" value="Sensory box sensor histidine kinase"/>
    <property type="match status" value="1"/>
</dbReference>
<dbReference type="InterPro" id="IPR035965">
    <property type="entry name" value="PAS-like_dom_sf"/>
</dbReference>
<dbReference type="Pfam" id="PF00512">
    <property type="entry name" value="HisKA"/>
    <property type="match status" value="1"/>
</dbReference>
<dbReference type="OrthoDB" id="10266508at2759"/>
<evidence type="ECO:0000259" key="8">
    <source>
        <dbReference type="PROSITE" id="PS50113"/>
    </source>
</evidence>
<dbReference type="InParanoid" id="A0A1Y2FYF6"/>
<dbReference type="CDD" id="cd00082">
    <property type="entry name" value="HisKA"/>
    <property type="match status" value="1"/>
</dbReference>
<dbReference type="SUPFAM" id="SSF47384">
    <property type="entry name" value="Homodimeric domain of signal transducing histidine kinase"/>
    <property type="match status" value="1"/>
</dbReference>
<evidence type="ECO:0008006" key="11">
    <source>
        <dbReference type="Google" id="ProtNLM"/>
    </source>
</evidence>
<dbReference type="PROSITE" id="PS50113">
    <property type="entry name" value="PAC"/>
    <property type="match status" value="1"/>
</dbReference>
<dbReference type="CDD" id="cd16922">
    <property type="entry name" value="HATPase_EvgS-ArcB-TorS-like"/>
    <property type="match status" value="1"/>
</dbReference>
<dbReference type="PANTHER" id="PTHR45339:SF1">
    <property type="entry name" value="HYBRID SIGNAL TRANSDUCTION HISTIDINE KINASE J"/>
    <property type="match status" value="1"/>
</dbReference>
<gene>
    <name evidence="9" type="ORF">BCR35DRAFT_350593</name>
</gene>
<dbReference type="SUPFAM" id="SSF55874">
    <property type="entry name" value="ATPase domain of HSP90 chaperone/DNA topoisomerase II/histidine kinase"/>
    <property type="match status" value="1"/>
</dbReference>
<feature type="domain" description="Response regulatory" evidence="6">
    <location>
        <begin position="781"/>
        <end position="899"/>
    </location>
</feature>
<dbReference type="STRING" id="106004.A0A1Y2FYF6"/>
<evidence type="ECO:0000256" key="3">
    <source>
        <dbReference type="PROSITE-ProRule" id="PRU00169"/>
    </source>
</evidence>
<dbReference type="InterPro" id="IPR003594">
    <property type="entry name" value="HATPase_dom"/>
</dbReference>
<dbReference type="PRINTS" id="PR00344">
    <property type="entry name" value="BCTRLSENSOR"/>
</dbReference>
<dbReference type="Pfam" id="PF08447">
    <property type="entry name" value="PAS_3"/>
    <property type="match status" value="1"/>
</dbReference>
<dbReference type="InterPro" id="IPR004358">
    <property type="entry name" value="Sig_transdc_His_kin-like_C"/>
</dbReference>
<dbReference type="FunFam" id="3.30.565.10:FF:000010">
    <property type="entry name" value="Sensor histidine kinase RcsC"/>
    <property type="match status" value="1"/>
</dbReference>
<reference evidence="9 10" key="1">
    <citation type="submission" date="2016-07" db="EMBL/GenBank/DDBJ databases">
        <title>Pervasive Adenine N6-methylation of Active Genes in Fungi.</title>
        <authorList>
            <consortium name="DOE Joint Genome Institute"/>
            <person name="Mondo S.J."/>
            <person name="Dannebaum R.O."/>
            <person name="Kuo R.C."/>
            <person name="Labutti K."/>
            <person name="Haridas S."/>
            <person name="Kuo A."/>
            <person name="Salamov A."/>
            <person name="Ahrendt S.R."/>
            <person name="Lipzen A."/>
            <person name="Sullivan W."/>
            <person name="Andreopoulos W.B."/>
            <person name="Clum A."/>
            <person name="Lindquist E."/>
            <person name="Daum C."/>
            <person name="Ramamoorthy G.K."/>
            <person name="Gryganskyi A."/>
            <person name="Culley D."/>
            <person name="Magnuson J.K."/>
            <person name="James T.Y."/>
            <person name="O'Malley M.A."/>
            <person name="Stajich J.E."/>
            <person name="Spatafora J.W."/>
            <person name="Visel A."/>
            <person name="Grigoriev I.V."/>
        </authorList>
    </citation>
    <scope>NUCLEOTIDE SEQUENCE [LARGE SCALE GENOMIC DNA]</scope>
    <source>
        <strain evidence="9 10">62-1032</strain>
    </source>
</reference>
<dbReference type="InterPro" id="IPR003661">
    <property type="entry name" value="HisK_dim/P_dom"/>
</dbReference>
<feature type="domain" description="Histidine kinase" evidence="5">
    <location>
        <begin position="528"/>
        <end position="749"/>
    </location>
</feature>
<dbReference type="PANTHER" id="PTHR45339">
    <property type="entry name" value="HYBRID SIGNAL TRANSDUCTION HISTIDINE KINASE J"/>
    <property type="match status" value="1"/>
</dbReference>
<dbReference type="Pfam" id="PF00072">
    <property type="entry name" value="Response_reg"/>
    <property type="match status" value="1"/>
</dbReference>
<name>A0A1Y2FYF6_9BASI</name>
<dbReference type="PROSITE" id="PS50112">
    <property type="entry name" value="PAS"/>
    <property type="match status" value="1"/>
</dbReference>
<dbReference type="Gene3D" id="3.30.565.10">
    <property type="entry name" value="Histidine kinase-like ATPase, C-terminal domain"/>
    <property type="match status" value="1"/>
</dbReference>
<dbReference type="InterPro" id="IPR000014">
    <property type="entry name" value="PAS"/>
</dbReference>
<accession>A0A1Y2FYF6</accession>
<dbReference type="InterPro" id="IPR001789">
    <property type="entry name" value="Sig_transdc_resp-reg_receiver"/>
</dbReference>
<dbReference type="PROSITE" id="PS50109">
    <property type="entry name" value="HIS_KIN"/>
    <property type="match status" value="1"/>
</dbReference>
<dbReference type="CDD" id="cd17546">
    <property type="entry name" value="REC_hyHK_CKI1_RcsC-like"/>
    <property type="match status" value="1"/>
</dbReference>
<dbReference type="SMART" id="SM00448">
    <property type="entry name" value="REC"/>
    <property type="match status" value="1"/>
</dbReference>
<evidence type="ECO:0000259" key="6">
    <source>
        <dbReference type="PROSITE" id="PS50110"/>
    </source>
</evidence>
<dbReference type="SMART" id="SM00388">
    <property type="entry name" value="HisKA"/>
    <property type="match status" value="1"/>
</dbReference>
<dbReference type="InterPro" id="IPR013655">
    <property type="entry name" value="PAS_fold_3"/>
</dbReference>
<proteinExistence type="predicted"/>
<evidence type="ECO:0000313" key="9">
    <source>
        <dbReference type="EMBL" id="ORY89097.1"/>
    </source>
</evidence>
<evidence type="ECO:0000313" key="10">
    <source>
        <dbReference type="Proteomes" id="UP000193467"/>
    </source>
</evidence>
<feature type="compositionally biased region" description="Low complexity" evidence="4">
    <location>
        <begin position="136"/>
        <end position="163"/>
    </location>
</feature>
<keyword evidence="1 3" id="KW-0597">Phosphoprotein</keyword>
<dbReference type="AlphaFoldDB" id="A0A1Y2FYF6"/>
<keyword evidence="2" id="KW-0902">Two-component regulatory system</keyword>
<comment type="caution">
    <text evidence="9">The sequence shown here is derived from an EMBL/GenBank/DDBJ whole genome shotgun (WGS) entry which is preliminary data.</text>
</comment>
<dbReference type="Gene3D" id="1.10.287.130">
    <property type="match status" value="1"/>
</dbReference>
<feature type="modified residue" description="4-aspartylphosphate" evidence="3">
    <location>
        <position position="830"/>
    </location>
</feature>
<dbReference type="InterPro" id="IPR036890">
    <property type="entry name" value="HATPase_C_sf"/>
</dbReference>
<dbReference type="NCBIfam" id="TIGR00229">
    <property type="entry name" value="sensory_box"/>
    <property type="match status" value="1"/>
</dbReference>
<dbReference type="SMART" id="SM00387">
    <property type="entry name" value="HATPase_c"/>
    <property type="match status" value="1"/>
</dbReference>
<dbReference type="InterPro" id="IPR011006">
    <property type="entry name" value="CheY-like_superfamily"/>
</dbReference>
<evidence type="ECO:0000256" key="4">
    <source>
        <dbReference type="SAM" id="MobiDB-lite"/>
    </source>
</evidence>
<feature type="domain" description="PAS" evidence="7">
    <location>
        <begin position="240"/>
        <end position="311"/>
    </location>
</feature>
<evidence type="ECO:0000256" key="2">
    <source>
        <dbReference type="ARBA" id="ARBA00023012"/>
    </source>
</evidence>
<dbReference type="InterPro" id="IPR005467">
    <property type="entry name" value="His_kinase_dom"/>
</dbReference>
<dbReference type="GO" id="GO:0000155">
    <property type="term" value="F:phosphorelay sensor kinase activity"/>
    <property type="evidence" value="ECO:0007669"/>
    <property type="project" value="InterPro"/>
</dbReference>
<feature type="region of interest" description="Disordered" evidence="4">
    <location>
        <begin position="133"/>
        <end position="168"/>
    </location>
</feature>
<keyword evidence="10" id="KW-1185">Reference proteome</keyword>
<evidence type="ECO:0000259" key="7">
    <source>
        <dbReference type="PROSITE" id="PS50112"/>
    </source>
</evidence>
<dbReference type="InterPro" id="IPR001610">
    <property type="entry name" value="PAC"/>
</dbReference>
<dbReference type="CDD" id="cd00130">
    <property type="entry name" value="PAS"/>
    <property type="match status" value="1"/>
</dbReference>
<evidence type="ECO:0000256" key="1">
    <source>
        <dbReference type="ARBA" id="ARBA00022553"/>
    </source>
</evidence>
<dbReference type="SUPFAM" id="SSF55785">
    <property type="entry name" value="PYP-like sensor domain (PAS domain)"/>
    <property type="match status" value="1"/>
</dbReference>
<dbReference type="Gene3D" id="3.30.450.20">
    <property type="entry name" value="PAS domain"/>
    <property type="match status" value="2"/>
</dbReference>
<organism evidence="9 10">
    <name type="scientific">Leucosporidium creatinivorum</name>
    <dbReference type="NCBI Taxonomy" id="106004"/>
    <lineage>
        <taxon>Eukaryota</taxon>
        <taxon>Fungi</taxon>
        <taxon>Dikarya</taxon>
        <taxon>Basidiomycota</taxon>
        <taxon>Pucciniomycotina</taxon>
        <taxon>Microbotryomycetes</taxon>
        <taxon>Leucosporidiales</taxon>
        <taxon>Leucosporidium</taxon>
    </lineage>
</organism>
<dbReference type="EMBL" id="MCGR01000007">
    <property type="protein sequence ID" value="ORY89097.1"/>
    <property type="molecule type" value="Genomic_DNA"/>
</dbReference>
<dbReference type="PROSITE" id="PS50110">
    <property type="entry name" value="RESPONSE_REGULATORY"/>
    <property type="match status" value="1"/>
</dbReference>
<dbReference type="SMART" id="SM00086">
    <property type="entry name" value="PAC"/>
    <property type="match status" value="1"/>
</dbReference>
<dbReference type="InterPro" id="IPR000700">
    <property type="entry name" value="PAS-assoc_C"/>
</dbReference>
<dbReference type="SUPFAM" id="SSF52172">
    <property type="entry name" value="CheY-like"/>
    <property type="match status" value="1"/>
</dbReference>
<dbReference type="Pfam" id="PF02518">
    <property type="entry name" value="HATPase_c"/>
    <property type="match status" value="1"/>
</dbReference>
<dbReference type="InterPro" id="IPR036097">
    <property type="entry name" value="HisK_dim/P_sf"/>
</dbReference>
<feature type="domain" description="PAC" evidence="8">
    <location>
        <begin position="314"/>
        <end position="366"/>
    </location>
</feature>
<dbReference type="Proteomes" id="UP000193467">
    <property type="component" value="Unassembled WGS sequence"/>
</dbReference>
<feature type="region of interest" description="Disordered" evidence="4">
    <location>
        <begin position="1"/>
        <end position="26"/>
    </location>
</feature>
<dbReference type="Gene3D" id="3.40.50.2300">
    <property type="match status" value="1"/>
</dbReference>
<protein>
    <recommendedName>
        <fullName evidence="11">Histidine kinase</fullName>
    </recommendedName>
</protein>
<evidence type="ECO:0000259" key="5">
    <source>
        <dbReference type="PROSITE" id="PS50109"/>
    </source>
</evidence>
<sequence>MLRSSAPKSAPDDGAPRHARQPHAFNSLPTLEFNSSLDLVFCNEAARRVFPGISDDYQPRVGWFLQQDADAESSRSREGLQACVAGAAGTSEQAGQHLEFWSGPKGQRQPLHYQVVVERTRADGFAILLIQPSPSPSIVPSQRPPSSASTTSLYAAPSSASSGSKRRNSMILSQADRPSYEPIPKAITAGMPASQRPKINEDAPTRALEDILSKVVVPPSETTKATDEETRTPPECKDLTSEEAEHMLEALPVMCFEASALGHTSWFNGEWYRYTGLSPADSFNYERWASLFHPDDLVYVLPLWTESMRTGEIFRFEYRVKNAEGRYRWHVCQGRPYRDSEGKILSWACSVTDVEELVQARSAATQVREHIRAVMAGANLTLLAIDKAGIVTFFEGSQSSARSYGRPGSSDINQPIICGETALAEVWPDERLQAGMKRVLGGRDPSWTDVLDYGDGAQHVRYRVVPLLGGPGAPDDEMTGLIVVGANITETIKTEEALHQAYKDQADLKASESAANEASRLKTAFLTMISHEIRTPIAGILGICELLENDPSLSDGHRSLVDKAMRSGENLLDLVGMVLDVRKIEVGELTIEEAPFELEQAIADARLFSIHAHRKNLNFVEDIGRFYEATVLGDRLRLRQILSNALSNSIKFTANGAIILRVRQEKETEDQIFVLFEVEDTGCGIQEHVLPTLFQPFRQADASTARQYGGTGLGLVITKNLVELMGGTIKLTSTFGKGTTMTVRVPFKKAPFANGADISRSSTPALDLSGRDGRPNREDVRILLAEDNDLIREIVTKLIRNMKFQVDAVEDGAAAVAAANSKRYDIILMDGQMPGLDGYEATAQLRQSSDPAIRDLRIIALTASAIQGDKERCLEAGMDGYLAKPVRTKDLEAAIWEQLAARNLA</sequence>